<dbReference type="Gene3D" id="3.40.50.300">
    <property type="entry name" value="P-loop containing nucleotide triphosphate hydrolases"/>
    <property type="match status" value="3"/>
</dbReference>
<evidence type="ECO:0000313" key="6">
    <source>
        <dbReference type="EMBL" id="RKP33727.1"/>
    </source>
</evidence>
<dbReference type="InterPro" id="IPR003960">
    <property type="entry name" value="ATPase_AAA_CS"/>
</dbReference>
<dbReference type="PANTHER" id="PTHR23077">
    <property type="entry name" value="AAA-FAMILY ATPASE"/>
    <property type="match status" value="1"/>
</dbReference>
<evidence type="ECO:0000256" key="4">
    <source>
        <dbReference type="RuleBase" id="RU003651"/>
    </source>
</evidence>
<dbReference type="Pfam" id="PF17862">
    <property type="entry name" value="AAA_lid_3"/>
    <property type="match status" value="2"/>
</dbReference>
<comment type="similarity">
    <text evidence="1 4">Belongs to the AAA ATPase family.</text>
</comment>
<keyword evidence="7" id="KW-1185">Reference proteome</keyword>
<dbReference type="SUPFAM" id="SSF52540">
    <property type="entry name" value="P-loop containing nucleoside triphosphate hydrolases"/>
    <property type="match status" value="2"/>
</dbReference>
<accession>A0A4P9ZKF6</accession>
<evidence type="ECO:0000259" key="5">
    <source>
        <dbReference type="SMART" id="SM00382"/>
    </source>
</evidence>
<keyword evidence="2 4" id="KW-0547">Nucleotide-binding</keyword>
<evidence type="ECO:0000256" key="2">
    <source>
        <dbReference type="ARBA" id="ARBA00022741"/>
    </source>
</evidence>
<dbReference type="AlphaFoldDB" id="A0A4P9ZKF6"/>
<dbReference type="InterPro" id="IPR003593">
    <property type="entry name" value="AAA+_ATPase"/>
</dbReference>
<name>A0A4P9ZKF6_9FUNG</name>
<keyword evidence="6" id="KW-0378">Hydrolase</keyword>
<dbReference type="InterPro" id="IPR050168">
    <property type="entry name" value="AAA_ATPase_domain"/>
</dbReference>
<feature type="domain" description="AAA+ ATPase" evidence="5">
    <location>
        <begin position="269"/>
        <end position="415"/>
    </location>
</feature>
<gene>
    <name evidence="6" type="ORF">BJ085DRAFT_22363</name>
</gene>
<dbReference type="GO" id="GO:0005524">
    <property type="term" value="F:ATP binding"/>
    <property type="evidence" value="ECO:0007669"/>
    <property type="project" value="UniProtKB-KW"/>
</dbReference>
<feature type="non-terminal residue" evidence="6">
    <location>
        <position position="1"/>
    </location>
</feature>
<dbReference type="InterPro" id="IPR027417">
    <property type="entry name" value="P-loop_NTPase"/>
</dbReference>
<proteinExistence type="inferred from homology"/>
<evidence type="ECO:0000256" key="1">
    <source>
        <dbReference type="ARBA" id="ARBA00006914"/>
    </source>
</evidence>
<dbReference type="FunFam" id="3.40.50.300:FF:001440">
    <property type="entry name" value="ATPase, AAA family protein"/>
    <property type="match status" value="1"/>
</dbReference>
<dbReference type="GO" id="GO:0016887">
    <property type="term" value="F:ATP hydrolysis activity"/>
    <property type="evidence" value="ECO:0007669"/>
    <property type="project" value="InterPro"/>
</dbReference>
<keyword evidence="3 4" id="KW-0067">ATP-binding</keyword>
<dbReference type="InterPro" id="IPR041569">
    <property type="entry name" value="AAA_lid_3"/>
</dbReference>
<organism evidence="6 7">
    <name type="scientific">Dimargaris cristalligena</name>
    <dbReference type="NCBI Taxonomy" id="215637"/>
    <lineage>
        <taxon>Eukaryota</taxon>
        <taxon>Fungi</taxon>
        <taxon>Fungi incertae sedis</taxon>
        <taxon>Zoopagomycota</taxon>
        <taxon>Kickxellomycotina</taxon>
        <taxon>Dimargaritomycetes</taxon>
        <taxon>Dimargaritales</taxon>
        <taxon>Dimargaritaceae</taxon>
        <taxon>Dimargaris</taxon>
    </lineage>
</organism>
<dbReference type="Pfam" id="PF00004">
    <property type="entry name" value="AAA"/>
    <property type="match status" value="3"/>
</dbReference>
<evidence type="ECO:0000256" key="3">
    <source>
        <dbReference type="ARBA" id="ARBA00022840"/>
    </source>
</evidence>
<evidence type="ECO:0000313" key="7">
    <source>
        <dbReference type="Proteomes" id="UP000268162"/>
    </source>
</evidence>
<dbReference type="PANTHER" id="PTHR23077:SF171">
    <property type="entry name" value="NUCLEAR VALOSIN-CONTAINING PROTEIN-LIKE"/>
    <property type="match status" value="1"/>
</dbReference>
<protein>
    <submittedName>
        <fullName evidence="6">P-loop containing nucleoside triphosphate hydrolase protein</fullName>
    </submittedName>
</protein>
<dbReference type="Proteomes" id="UP000268162">
    <property type="component" value="Unassembled WGS sequence"/>
</dbReference>
<dbReference type="STRING" id="215637.A0A4P9ZKF6"/>
<reference evidence="7" key="1">
    <citation type="journal article" date="2018" name="Nat. Microbiol.">
        <title>Leveraging single-cell genomics to expand the fungal tree of life.</title>
        <authorList>
            <person name="Ahrendt S.R."/>
            <person name="Quandt C.A."/>
            <person name="Ciobanu D."/>
            <person name="Clum A."/>
            <person name="Salamov A."/>
            <person name="Andreopoulos B."/>
            <person name="Cheng J.F."/>
            <person name="Woyke T."/>
            <person name="Pelin A."/>
            <person name="Henrissat B."/>
            <person name="Reynolds N.K."/>
            <person name="Benny G.L."/>
            <person name="Smith M.E."/>
            <person name="James T.Y."/>
            <person name="Grigoriev I.V."/>
        </authorList>
    </citation>
    <scope>NUCLEOTIDE SEQUENCE [LARGE SCALE GENOMIC DNA]</scope>
    <source>
        <strain evidence="7">RSA 468</strain>
    </source>
</reference>
<dbReference type="PROSITE" id="PS00674">
    <property type="entry name" value="AAA"/>
    <property type="match status" value="2"/>
</dbReference>
<dbReference type="EMBL" id="ML003601">
    <property type="protein sequence ID" value="RKP33727.1"/>
    <property type="molecule type" value="Genomic_DNA"/>
</dbReference>
<dbReference type="SMART" id="SM00382">
    <property type="entry name" value="AAA"/>
    <property type="match status" value="2"/>
</dbReference>
<dbReference type="InterPro" id="IPR003959">
    <property type="entry name" value="ATPase_AAA_core"/>
</dbReference>
<sequence length="507" mass="55543">LEQAHRDLRTILTLPLQYPQHFATLNVECPKGVLLHGPPGVGKTWLVSTVARECQALLHNISDEIDALTPHRNDSGQHESRVIAQLLTLMDGLVTRGRLVVIAATNRPNAIDTALRRPGRFDREVSIDVPTETARAAILRYHTRKLPLAPDLDLDYLAAMTTGYVGADLAALCREAARSVIYRQFEATRSTQPEADLPDSGAPLPLTLTDFQKALKSVGPSLQRGLNVEVPPLTWADIGGLDQVKRQLQQAVEWPLLYPDTFRRLGLSTPAGILLYGPPGCSKTTLVKVIASQTRSSFFAINGAALYSSYVGDSERILRDLFRRARASSPAVIFLDEIDTIVGKRHMEAGGSGGGGGADNVQERILTMLLTEMDGVESNHASVLLVGATNRPDMLDAALLRPGRFDRLIYVPPPDPPARRQILDIATRNTPLHSGLDLGTIVERTEGFSGADLMNLCREAALISLRHRHEPLPVEMVHFEEALSQVHPSIPPSSLRQYAVFQQSRVQ</sequence>
<feature type="domain" description="AAA+ ATPase" evidence="5">
    <location>
        <begin position="29"/>
        <end position="131"/>
    </location>
</feature>
<dbReference type="Gene3D" id="1.10.8.60">
    <property type="match status" value="2"/>
</dbReference>